<evidence type="ECO:0000256" key="2">
    <source>
        <dbReference type="ARBA" id="ARBA00022450"/>
    </source>
</evidence>
<dbReference type="InterPro" id="IPR050091">
    <property type="entry name" value="PKS_NRPS_Biosynth_Enz"/>
</dbReference>
<keyword evidence="12" id="KW-1185">Reference proteome</keyword>
<evidence type="ECO:0000256" key="3">
    <source>
        <dbReference type="ARBA" id="ARBA00022553"/>
    </source>
</evidence>
<evidence type="ECO:0000259" key="10">
    <source>
        <dbReference type="PROSITE" id="PS52019"/>
    </source>
</evidence>
<dbReference type="Pfam" id="PF00109">
    <property type="entry name" value="ketoacyl-synt"/>
    <property type="match status" value="1"/>
</dbReference>
<dbReference type="InterPro" id="IPR020841">
    <property type="entry name" value="PKS_Beta-ketoAc_synthase_dom"/>
</dbReference>
<dbReference type="PROSITE" id="PS52004">
    <property type="entry name" value="KS3_2"/>
    <property type="match status" value="1"/>
</dbReference>
<dbReference type="SUPFAM" id="SSF53901">
    <property type="entry name" value="Thiolase-like"/>
    <property type="match status" value="1"/>
</dbReference>
<evidence type="ECO:0000313" key="12">
    <source>
        <dbReference type="Proteomes" id="UP001412239"/>
    </source>
</evidence>
<organism evidence="11 12">
    <name type="scientific">Tuber aestivum</name>
    <name type="common">summer truffle</name>
    <dbReference type="NCBI Taxonomy" id="59557"/>
    <lineage>
        <taxon>Eukaryota</taxon>
        <taxon>Fungi</taxon>
        <taxon>Dikarya</taxon>
        <taxon>Ascomycota</taxon>
        <taxon>Pezizomycotina</taxon>
        <taxon>Pezizomycetes</taxon>
        <taxon>Pezizales</taxon>
        <taxon>Tuberaceae</taxon>
        <taxon>Tuber</taxon>
    </lineage>
</organism>
<name>A0A292PUQ2_9PEZI</name>
<dbReference type="InterPro" id="IPR049900">
    <property type="entry name" value="PKS_mFAS_DH"/>
</dbReference>
<dbReference type="Pfam" id="PF02801">
    <property type="entry name" value="Ketoacyl-synt_C"/>
    <property type="match status" value="1"/>
</dbReference>
<dbReference type="Pfam" id="PF14765">
    <property type="entry name" value="PS-DH"/>
    <property type="match status" value="1"/>
</dbReference>
<dbReference type="InterPro" id="IPR049551">
    <property type="entry name" value="PKS_DH_C"/>
</dbReference>
<dbReference type="GO" id="GO:0006633">
    <property type="term" value="P:fatty acid biosynthetic process"/>
    <property type="evidence" value="ECO:0007669"/>
    <property type="project" value="InterPro"/>
</dbReference>
<feature type="region of interest" description="N-terminal hotdog fold" evidence="6">
    <location>
        <begin position="1267"/>
        <end position="1395"/>
    </location>
</feature>
<dbReference type="InterPro" id="IPR029058">
    <property type="entry name" value="AB_hydrolase_fold"/>
</dbReference>
<evidence type="ECO:0000256" key="7">
    <source>
        <dbReference type="SAM" id="MobiDB-lite"/>
    </source>
</evidence>
<dbReference type="Pfam" id="PF21089">
    <property type="entry name" value="PKS_DH_N"/>
    <property type="match status" value="1"/>
</dbReference>
<dbReference type="Gene3D" id="3.30.70.3290">
    <property type="match status" value="1"/>
</dbReference>
<dbReference type="Gene3D" id="3.40.47.10">
    <property type="match status" value="1"/>
</dbReference>
<dbReference type="SMART" id="SM00825">
    <property type="entry name" value="PKS_KS"/>
    <property type="match status" value="1"/>
</dbReference>
<sequence>MKNTSIPVFSGQGSLSIFSPKAQAVAAKDSSSPTGSIFLDAVYHAFGEELSSLTAEERLKSGVNLSDFPTPNSLLEPKEKYQTNAIIQGTTLCLFQLLRYLSYVENTPDLVFENLHSKFLEVSGFCSGSLPAAVAASSPTAVNFLSNSVETFKLALWIGYRCELFRIAESVPEEKELLSWGLVVFGWTREVALDRVEGFNAKQVSPETPFGLAGIPLHLTAVTAEKVVTISGRGDLLARFQVEEVAGSCSSRFTSVHTLYHGGETLQNVKAQLMNDLRRRNIKFPSLSQTTIPMRSTADGRLFSASTRSDKSLLEIVVDQVLINCVNWDKTVGAMITAATERVEQSDDEQVMVVNFGPGTGSVFQAQKPPHPRISLLDLSHTSDAAINFANKKPLRFKPEDGIAIVGMGVNMPGAGDPNELWKILEEGLNTVSEIPSDRFDVSQFYDSSGNSNKRKRSMGTKFGNFIANPSSFDNNFFNISPREAKSLDPQQRVLLQTAYSAMENAGYVADSTDTFSRETFGCYVGVATGDYVENLRNEIDVYYSTGTLRAFLSGRISYALKLAGPSIVIDTACSSSLVAIYQACRALENGDCNAAVAGGVNVITSPDMYLGLDRAHFLSPTGQCKAFDESADGYCRSEGCGMFVLKRLSDAIAESDQILGVIRGVQINQSGEAHSITHPHAATQQRLFKRLLEETGIDPLDVSVIEAHGTGTQAGDPIELESLRGTFAKNRTPEKPLHITSVKANIGHLEAASGSAGLAKLLLMLRNGTIPKQVSLKSLNPRIAPLGEDGVQIARRNLPWKPHKEGAQRLAVLNNFGAAGSNGILLLEEAPARPGAKISLPRKSYLFGVTAKTKNALESLRAKYLSYLKEKPDTLSLEDVCYTATARRQPYNHRIAVTADSFDDLISQLEKAAPTQVTPEKGSSKIVFVFSGQGSQYLGMGRGLIKSSPLFREFVEYAHYSLVSLGFVGVLQVMNATEGEEITLSEKKKVEAFQCSIFVLEYALAKLWISMGVQPDAVIGHSLGEYAALAVSEVLSFDDALKIVAGRARLMANNCELKASGMLAVNAPPERVEEILSSRSDSPNLVVACRNSTADCVVAGPIEELDSFRAYLKDNAIAKNVKLDVPFGYHSIAMDPIREPLTALAATVRINPPKIVTGSNVFGSTIGPQDIDSEYFAKHALQPVRFADEIQDLVNLPGFTESLATLYLAGFPAKWREVFAGTSGKAINLPSYPFSDNKYWVGYEETAIEPIKTNTTPNNTAVNTGYSMIAACLQRPSEGIPGIFETPISSLASLISGHNVGGYSLCPASVYHELAMASARFGVPEKVACLHTLSKVKYSHPLIYEDGSDKMVRVTLSVDSLTGDSTFEVSSYSGESSTGRVHCSGEVRQTPKVSIEHKFHRKALKLEHNKVTIFYSNGCEGPETIHTRMLYEVIFPRVVSYSKPYQTVRTITIDQTGTEGFAVVKMPAGYKKGKYVVHPVFMDTLLHAAGFIANSGVTADDACICNEVGQAKILYDEINYDDTFGVYCNLVYLPKETTFVADAYATNSAGKIVGSIKGMHFKKLKLVKFRSLLAAATGKKTQTNPAPAALPPTQRPLTPVSREPSPPPVDIAGQVAKVVASTCGVPIGGITPSTEMESLGVDSLMIFEIADKLKSTFSSLEMESSELATCHTVQDLEDAIRNNLGTLSRVAENPTTHTENQCPALDVITPPPEQSALDVKGFLETILGVNASDMKPDTELESLGLDSLTSIEVLHSLKASIGLDISPETFAECRTVQELEVLITRKTARLSGTPTGTPTANTRIPQSGPVADENNQLAKMLQMTSLPVSLQRRDGANSSLFLIHDGSGLCSYYGRLSSLDRSVWGFYNPRFFTQEPWTGGLVEMATAYTSYIQQTTSEPYILGGWSYGGVVAFEAGRQLLRAGKKVTGVVLIDSPCPINHQGLPSEVIAAISKSAGSGPGSRQKIEELIKSQFEANTRNLINYNPAPSDKNPRLILLRSREGFSTRGLNCQPHAWLEDRSDPSAATTGWEELVGSRVRVIDIPGNHFEPFDNKNVSFTPKLPLLLFLFQPFTSLNRPLTHICYLRSMPSPQVSARLAASLRDSTSC</sequence>
<dbReference type="InterPro" id="IPR032088">
    <property type="entry name" value="SAT"/>
</dbReference>
<dbReference type="InterPro" id="IPR016036">
    <property type="entry name" value="Malonyl_transacylase_ACP-bd"/>
</dbReference>
<dbReference type="GO" id="GO:0004315">
    <property type="term" value="F:3-oxoacyl-[acyl-carrier-protein] synthase activity"/>
    <property type="evidence" value="ECO:0007669"/>
    <property type="project" value="InterPro"/>
</dbReference>
<dbReference type="SUPFAM" id="SSF47336">
    <property type="entry name" value="ACP-like"/>
    <property type="match status" value="2"/>
</dbReference>
<feature type="compositionally biased region" description="Polar residues" evidence="7">
    <location>
        <begin position="1791"/>
        <end position="1806"/>
    </location>
</feature>
<dbReference type="InterPro" id="IPR049552">
    <property type="entry name" value="PKS_DH_N"/>
</dbReference>
<evidence type="ECO:0000259" key="9">
    <source>
        <dbReference type="PROSITE" id="PS52004"/>
    </source>
</evidence>
<feature type="region of interest" description="Disordered" evidence="7">
    <location>
        <begin position="1579"/>
        <end position="1606"/>
    </location>
</feature>
<dbReference type="Gene3D" id="3.10.129.110">
    <property type="entry name" value="Polyketide synthase dehydratase"/>
    <property type="match status" value="1"/>
</dbReference>
<evidence type="ECO:0000259" key="8">
    <source>
        <dbReference type="PROSITE" id="PS50075"/>
    </source>
</evidence>
<proteinExistence type="predicted"/>
<dbReference type="InterPro" id="IPR014043">
    <property type="entry name" value="Acyl_transferase_dom"/>
</dbReference>
<dbReference type="Gene3D" id="1.10.1200.10">
    <property type="entry name" value="ACP-like"/>
    <property type="match status" value="2"/>
</dbReference>
<dbReference type="Pfam" id="PF22621">
    <property type="entry name" value="CurL-like_PKS_C"/>
    <property type="match status" value="1"/>
</dbReference>
<dbReference type="InterPro" id="IPR001227">
    <property type="entry name" value="Ac_transferase_dom_sf"/>
</dbReference>
<dbReference type="InterPro" id="IPR018201">
    <property type="entry name" value="Ketoacyl_synth_AS"/>
</dbReference>
<dbReference type="InterPro" id="IPR016039">
    <property type="entry name" value="Thiolase-like"/>
</dbReference>
<dbReference type="SUPFAM" id="SSF52151">
    <property type="entry name" value="FabD/lysophospholipase-like"/>
    <property type="match status" value="1"/>
</dbReference>
<dbReference type="GO" id="GO:0044550">
    <property type="term" value="P:secondary metabolite biosynthetic process"/>
    <property type="evidence" value="ECO:0007669"/>
    <property type="project" value="TreeGrafter"/>
</dbReference>
<feature type="domain" description="Carrier" evidence="8">
    <location>
        <begin position="1610"/>
        <end position="1685"/>
    </location>
</feature>
<feature type="region of interest" description="C-terminal hotdog fold" evidence="6">
    <location>
        <begin position="1421"/>
        <end position="1571"/>
    </location>
</feature>
<feature type="region of interest" description="Disordered" evidence="7">
    <location>
        <begin position="1791"/>
        <end position="1810"/>
    </location>
</feature>
<dbReference type="InterPro" id="IPR016035">
    <property type="entry name" value="Acyl_Trfase/lysoPLipase"/>
</dbReference>
<dbReference type="Pfam" id="PF16073">
    <property type="entry name" value="SAT"/>
    <property type="match status" value="1"/>
</dbReference>
<dbReference type="InterPro" id="IPR042104">
    <property type="entry name" value="PKS_dehydratase_sf"/>
</dbReference>
<evidence type="ECO:0000256" key="1">
    <source>
        <dbReference type="ARBA" id="ARBA00005179"/>
    </source>
</evidence>
<dbReference type="Pfam" id="PF00698">
    <property type="entry name" value="Acyl_transf_1"/>
    <property type="match status" value="1"/>
</dbReference>
<dbReference type="Gene3D" id="3.30.70.250">
    <property type="entry name" value="Malonyl-CoA ACP transacylase, ACP-binding"/>
    <property type="match status" value="1"/>
</dbReference>
<dbReference type="Pfam" id="PF00550">
    <property type="entry name" value="PP-binding"/>
    <property type="match status" value="2"/>
</dbReference>
<keyword evidence="3" id="KW-0597">Phosphoprotein</keyword>
<dbReference type="CDD" id="cd00833">
    <property type="entry name" value="PKS"/>
    <property type="match status" value="1"/>
</dbReference>
<dbReference type="SUPFAM" id="SSF53474">
    <property type="entry name" value="alpha/beta-Hydrolases"/>
    <property type="match status" value="1"/>
</dbReference>
<dbReference type="PROSITE" id="PS52019">
    <property type="entry name" value="PKS_MFAS_DH"/>
    <property type="match status" value="1"/>
</dbReference>
<evidence type="ECO:0000256" key="6">
    <source>
        <dbReference type="PROSITE-ProRule" id="PRU01363"/>
    </source>
</evidence>
<dbReference type="PANTHER" id="PTHR43775">
    <property type="entry name" value="FATTY ACID SYNTHASE"/>
    <property type="match status" value="1"/>
</dbReference>
<dbReference type="SMART" id="SM00827">
    <property type="entry name" value="PKS_AT"/>
    <property type="match status" value="1"/>
</dbReference>
<keyword evidence="4" id="KW-0808">Transferase</keyword>
<evidence type="ECO:0000256" key="4">
    <source>
        <dbReference type="ARBA" id="ARBA00022679"/>
    </source>
</evidence>
<evidence type="ECO:0000313" key="11">
    <source>
        <dbReference type="EMBL" id="CUS10368.1"/>
    </source>
</evidence>
<dbReference type="InterPro" id="IPR009081">
    <property type="entry name" value="PP-bd_ACP"/>
</dbReference>
<dbReference type="Proteomes" id="UP001412239">
    <property type="component" value="Unassembled WGS sequence"/>
</dbReference>
<reference evidence="11" key="1">
    <citation type="submission" date="2015-10" db="EMBL/GenBank/DDBJ databases">
        <authorList>
            <person name="Regsiter A."/>
            <person name="william w."/>
        </authorList>
    </citation>
    <scope>NUCLEOTIDE SEQUENCE</scope>
    <source>
        <strain evidence="11">Montdore</strain>
    </source>
</reference>
<feature type="domain" description="PKS/mFAS DH" evidence="10">
    <location>
        <begin position="1267"/>
        <end position="1571"/>
    </location>
</feature>
<dbReference type="EMBL" id="LN891049">
    <property type="protein sequence ID" value="CUS10368.1"/>
    <property type="molecule type" value="Genomic_DNA"/>
</dbReference>
<feature type="domain" description="Ketosynthase family 3 (KS3)" evidence="9">
    <location>
        <begin position="400"/>
        <end position="830"/>
    </location>
</feature>
<dbReference type="InterPro" id="IPR014030">
    <property type="entry name" value="Ketoacyl_synth_N"/>
</dbReference>
<dbReference type="InterPro" id="IPR006162">
    <property type="entry name" value="Ppantetheine_attach_site"/>
</dbReference>
<keyword evidence="2" id="KW-0596">Phosphopantetheine</keyword>
<dbReference type="PROSITE" id="PS50075">
    <property type="entry name" value="CARRIER"/>
    <property type="match status" value="2"/>
</dbReference>
<dbReference type="InterPro" id="IPR030918">
    <property type="entry name" value="PT_fungal_PKS"/>
</dbReference>
<dbReference type="PANTHER" id="PTHR43775:SF21">
    <property type="entry name" value="NON-REDUCING POLYKETIDE SYNTHASE AUSA-RELATED"/>
    <property type="match status" value="1"/>
</dbReference>
<dbReference type="PROSITE" id="PS00606">
    <property type="entry name" value="KS3_1"/>
    <property type="match status" value="1"/>
</dbReference>
<dbReference type="InterPro" id="IPR014031">
    <property type="entry name" value="Ketoacyl_synth_C"/>
</dbReference>
<keyword evidence="5" id="KW-0511">Multifunctional enzyme</keyword>
<dbReference type="InterPro" id="IPR001031">
    <property type="entry name" value="Thioesterase"/>
</dbReference>
<protein>
    <recommendedName>
        <fullName evidence="13">Carrier domain-containing protein</fullName>
    </recommendedName>
</protein>
<dbReference type="InterPro" id="IPR036736">
    <property type="entry name" value="ACP-like_sf"/>
</dbReference>
<comment type="pathway">
    <text evidence="1">Secondary metabolite biosynthesis.</text>
</comment>
<feature type="domain" description="Carrier" evidence="8">
    <location>
        <begin position="1714"/>
        <end position="1788"/>
    </location>
</feature>
<dbReference type="SMART" id="SM00823">
    <property type="entry name" value="PKS_PP"/>
    <property type="match status" value="2"/>
</dbReference>
<dbReference type="InterPro" id="IPR020806">
    <property type="entry name" value="PKS_PP-bd"/>
</dbReference>
<dbReference type="Gene3D" id="3.40.366.10">
    <property type="entry name" value="Malonyl-Coenzyme A Acyl Carrier Protein, domain 2"/>
    <property type="match status" value="3"/>
</dbReference>
<evidence type="ECO:0000256" key="5">
    <source>
        <dbReference type="ARBA" id="ARBA00023268"/>
    </source>
</evidence>
<feature type="active site" description="Proton donor; for dehydratase activity" evidence="6">
    <location>
        <position position="1484"/>
    </location>
</feature>
<evidence type="ECO:0008006" key="13">
    <source>
        <dbReference type="Google" id="ProtNLM"/>
    </source>
</evidence>
<dbReference type="PROSITE" id="PS00012">
    <property type="entry name" value="PHOSPHOPANTETHEINE"/>
    <property type="match status" value="1"/>
</dbReference>
<accession>A0A292PUQ2</accession>
<dbReference type="GO" id="GO:0004312">
    <property type="term" value="F:fatty acid synthase activity"/>
    <property type="evidence" value="ECO:0007669"/>
    <property type="project" value="TreeGrafter"/>
</dbReference>
<dbReference type="SUPFAM" id="SSF55048">
    <property type="entry name" value="Probable ACP-binding domain of malonyl-CoA ACP transacylase"/>
    <property type="match status" value="1"/>
</dbReference>
<dbReference type="GO" id="GO:0031177">
    <property type="term" value="F:phosphopantetheine binding"/>
    <property type="evidence" value="ECO:0007669"/>
    <property type="project" value="InterPro"/>
</dbReference>
<dbReference type="NCBIfam" id="TIGR04532">
    <property type="entry name" value="PT_fungal_PKS"/>
    <property type="match status" value="1"/>
</dbReference>
<gene>
    <name evidence="11" type="ORF">GSTUAT00005550001</name>
</gene>
<dbReference type="Pfam" id="PF00975">
    <property type="entry name" value="Thioesterase"/>
    <property type="match status" value="1"/>
</dbReference>
<feature type="active site" description="Proton acceptor; for dehydratase activity" evidence="6">
    <location>
        <position position="1299"/>
    </location>
</feature>
<dbReference type="Gene3D" id="3.40.50.1820">
    <property type="entry name" value="alpha/beta hydrolase"/>
    <property type="match status" value="1"/>
</dbReference>